<dbReference type="Pfam" id="PF08487">
    <property type="entry name" value="VIT"/>
    <property type="match status" value="1"/>
</dbReference>
<gene>
    <name evidence="3" type="ORF">BFS30_12385</name>
</gene>
<feature type="transmembrane region" description="Helical" evidence="1">
    <location>
        <begin position="103"/>
        <end position="121"/>
    </location>
</feature>
<proteinExistence type="predicted"/>
<dbReference type="InterPro" id="IPR013694">
    <property type="entry name" value="VIT"/>
</dbReference>
<organism evidence="3 4">
    <name type="scientific">Pedobacter steynii</name>
    <dbReference type="NCBI Taxonomy" id="430522"/>
    <lineage>
        <taxon>Bacteria</taxon>
        <taxon>Pseudomonadati</taxon>
        <taxon>Bacteroidota</taxon>
        <taxon>Sphingobacteriia</taxon>
        <taxon>Sphingobacteriales</taxon>
        <taxon>Sphingobacteriaceae</taxon>
        <taxon>Pedobacter</taxon>
    </lineage>
</organism>
<feature type="transmembrane region" description="Helical" evidence="1">
    <location>
        <begin position="12"/>
        <end position="34"/>
    </location>
</feature>
<evidence type="ECO:0000259" key="2">
    <source>
        <dbReference type="PROSITE" id="PS51468"/>
    </source>
</evidence>
<dbReference type="NCBIfam" id="TIGR04477">
    <property type="entry name" value="sorted_by_XrtN"/>
    <property type="match status" value="1"/>
</dbReference>
<feature type="domain" description="VIT" evidence="2">
    <location>
        <begin position="321"/>
        <end position="454"/>
    </location>
</feature>
<keyword evidence="1" id="KW-1133">Transmembrane helix</keyword>
<dbReference type="AlphaFoldDB" id="A0A1D7QGV3"/>
<dbReference type="EMBL" id="CP017141">
    <property type="protein sequence ID" value="AOM77902.1"/>
    <property type="molecule type" value="Genomic_DNA"/>
</dbReference>
<dbReference type="RefSeq" id="WP_069379590.1">
    <property type="nucleotide sequence ID" value="NZ_CP017141.1"/>
</dbReference>
<keyword evidence="1" id="KW-0812">Transmembrane</keyword>
<dbReference type="KEGG" id="psty:BFS30_12385"/>
<feature type="transmembrane region" description="Helical" evidence="1">
    <location>
        <begin position="74"/>
        <end position="91"/>
    </location>
</feature>
<dbReference type="OrthoDB" id="1801976at2"/>
<dbReference type="PROSITE" id="PS51468">
    <property type="entry name" value="VIT"/>
    <property type="match status" value="1"/>
</dbReference>
<feature type="transmembrane region" description="Helical" evidence="1">
    <location>
        <begin position="133"/>
        <end position="152"/>
    </location>
</feature>
<evidence type="ECO:0000313" key="3">
    <source>
        <dbReference type="EMBL" id="AOM77902.1"/>
    </source>
</evidence>
<dbReference type="InterPro" id="IPR031005">
    <property type="entry name" value="Sorted_by_XrtN"/>
</dbReference>
<feature type="transmembrane region" description="Helical" evidence="1">
    <location>
        <begin position="40"/>
        <end position="62"/>
    </location>
</feature>
<evidence type="ECO:0000313" key="4">
    <source>
        <dbReference type="Proteomes" id="UP000094313"/>
    </source>
</evidence>
<sequence length="838" mass="96038">MKRLKSILLEDKFRLSGIVSILISALAFVISGYLPTETAFIFFIISYGISTIFCVAVMTKAFATYRWKMSKGKIEYTALLLVLWFTSAFSLNKSMNVFNNSSTWLSVYICLASLSIILCTLQEAFNLFFRHVLTFFLAASTILFIYFALYLIPLYPLSVLAVIVLGLSLHTFIPLFLSIVALAFLVRFYKKTPALKYTIAFGLFVPMLISVWFTIEWSQLNKNIKLAQNHNSLNESVLPEWVEIAVHLRKSPITEKYLKAELVYTTPLEDRSWFSGNISSSFSEPKKHDPLVMIASLWSGKPELTQNDRIKILKSIYDSRHLAEERLWSGDDLETQSVASNIKVYPEYRMAYTEKILSVRNNNERKLNTDQEAIYTFHLPEGSVVSSLSLWINGREEKARLTTKGKADSAYKTIVGVEVRDPSVVHWQEGNTVSVRVFPCTTKENRKFKIGITSPLKKEGGQLIYENTWFDGPTAKNAEESIQLDFSNPPKQFDTDLKRQKNGKYLADRQYKDKWTLRFDKTELSNQSFSFGANSYQLKEAIAVPTAFKPTDIYLDLNRSWSEQELKTLWPHINQQNVYVFKEKLIKLTAENLSSVYSDFYSLNFSLFPFYEISNPENALVISKSSGNEPNLRDLENSKFQENTSRFFAEPKIFHLYQLGEKSSPYLKTLKEFGVFDYNEGNLDQLINQLEKSQFKTFHDLDNALVIPNAEMKVKKIEGNVQTTAPDHLLRLFAYNDILKKAGASYFEKNEFQNDLLGTADEAFIVSPVSSMIVLESQQDYDRFGIEESKNSLKNASIQSSGAAPEPHEWMLIILCATVIIYFTHQAGHFNKLKLLWK</sequence>
<feature type="transmembrane region" description="Helical" evidence="1">
    <location>
        <begin position="197"/>
        <end position="215"/>
    </location>
</feature>
<protein>
    <recommendedName>
        <fullName evidence="2">VIT domain-containing protein</fullName>
    </recommendedName>
</protein>
<dbReference type="Proteomes" id="UP000094313">
    <property type="component" value="Chromosome"/>
</dbReference>
<name>A0A1D7QGV3_9SPHI</name>
<keyword evidence="1" id="KW-0472">Membrane</keyword>
<evidence type="ECO:0000256" key="1">
    <source>
        <dbReference type="SAM" id="Phobius"/>
    </source>
</evidence>
<keyword evidence="4" id="KW-1185">Reference proteome</keyword>
<accession>A0A1D7QGV3</accession>
<feature type="transmembrane region" description="Helical" evidence="1">
    <location>
        <begin position="158"/>
        <end position="185"/>
    </location>
</feature>
<reference evidence="3 4" key="1">
    <citation type="submission" date="2016-08" db="EMBL/GenBank/DDBJ databases">
        <authorList>
            <person name="Seilhamer J.J."/>
        </authorList>
    </citation>
    <scope>NUCLEOTIDE SEQUENCE [LARGE SCALE GENOMIC DNA]</scope>
    <source>
        <strain evidence="3 4">DX4</strain>
    </source>
</reference>